<organism evidence="7 8">
    <name type="scientific">Patiria miniata</name>
    <name type="common">Bat star</name>
    <name type="synonym">Asterina miniata</name>
    <dbReference type="NCBI Taxonomy" id="46514"/>
    <lineage>
        <taxon>Eukaryota</taxon>
        <taxon>Metazoa</taxon>
        <taxon>Echinodermata</taxon>
        <taxon>Eleutherozoa</taxon>
        <taxon>Asterozoa</taxon>
        <taxon>Asteroidea</taxon>
        <taxon>Valvatacea</taxon>
        <taxon>Valvatida</taxon>
        <taxon>Asterinidae</taxon>
        <taxon>Patiria</taxon>
    </lineage>
</organism>
<keyword evidence="8" id="KW-1185">Reference proteome</keyword>
<evidence type="ECO:0000256" key="1">
    <source>
        <dbReference type="ARBA" id="ARBA00022723"/>
    </source>
</evidence>
<dbReference type="GeneID" id="119719236"/>
<feature type="compositionally biased region" description="Polar residues" evidence="5">
    <location>
        <begin position="498"/>
        <end position="510"/>
    </location>
</feature>
<sequence length="1390" mass="153934">MMSSSKQKGKGSGLAKQDSKKKVTEPSAKGTCKSPHAATYKPLKGKSFYLDVRRQAAKLKKDLEDLGAVVETFLSKDVSYVVSDRPEVRLECSKNAVSLHSAASPAVSTPSPFNQSKDSGNGAADSGGREGMVTRGKAIVQKATISQTYGTSNVLANARNWDVTIHFIDTVLKYINKEKQKMRDAGVSLPQTQNQGKKDTANPSKERKLSKPSLKVEDASGHYRPSTKEMTSWPRVTFDGYASSCPFDVLVPGDKADKRTVNTHEQGAQARADQQRRQKDRVDTPRVAARKQIQVPTPGRQRDVGVKDTRKGYCECCLTKYADLEKHLAGEQHRSFVRENNHYVNLDLMIDEGPNMDQFLEDVVQHHEWQKLEGIRGTEVIDEVALISSPGNAKKRKTCPVPASKFNQQEAESQDTDPCRSGIKTSSNDNTQERPAKDNVSPQHLESTYSVDQSASCGVSPLRRSLRLQAPAVESSPTAVSNPNNERVTSVPGAVSNKHVTADNQPSGVQGENIVRESASNDKRLRDKLHSGNSGSSQSPPLRHSRRPRSQSQGTLSSTPTSNPQVTLAEPYHSPCELIDKSLTRGVPDLSDSPEPERTRKRRTSKLSLSARRQSQKQANTPTEVVSADKESCEQPANQSRVQESDQVFAHTPSGTGKRERSLRLSLTARKRLLKRKELEYSQQASDIHSKAHEGTFTGEKDSNLRQSQRTSADPKHRLEADANTHGIDALTSSSKNPQQHGSQQTSTSVPRSSKRKRESNDKYASKNPKRRITDTQYQTHVSHKEREKLAGKISQQSRTIEKNVPTNVEGSPGQRTSQDVFKENKKQVPNQIGCELSTRQPNLESIFNSDPTVVESSFLGFASDDITETEQRLQQLSALSTSYTSKLQEAALNVCCIPSSELNIPEDDDSGSNSSDMSEIQEVVVGMALRNLANFPSDGSDWEAKVGGFMSVRLDEAMQVKQKESFLTQVCMQEKENMKGNNYQEILHNSGKGAEQANMTKQTTIKIKSVTPTDKSGPKEPEIRLASADARAPQPRRVLNYESNHAGRSKRKKSNLENQASKPRSSLALVSTNPGLSSSPVKSPKLVCSTPKKTKKTPSPNKYKLVFSPETPKEEREIILEHYVHDVSEEEIDFPKFSSPRQSNVILSPIKNFAKSISKKSCSQSPYKLKASRGLRELPPRRSLFRRRRHSTSSMPGRVFHFLLSPPGSPRKRDPPVPSSPLKLSSANPSHSFVTQLGDSSHQITYLPANEHHKVSPIFCTSSKPNFSSHILHPGNKKRRSDRLRRPSSSQPVAGNCTLDHPPAKSWSLCVAFDDDICCSEDVRVYDFVDDKEGKAETSTDRSSQTHKVTCHNKKSPTKSKSNCTTNQKTQNPSEQVVQEFGLPYSFFR</sequence>
<evidence type="ECO:0000256" key="5">
    <source>
        <dbReference type="SAM" id="MobiDB-lite"/>
    </source>
</evidence>
<feature type="compositionally biased region" description="Basic and acidic residues" evidence="5">
    <location>
        <begin position="196"/>
        <end position="221"/>
    </location>
</feature>
<feature type="region of interest" description="Disordered" evidence="5">
    <location>
        <begin position="183"/>
        <end position="229"/>
    </location>
</feature>
<dbReference type="RefSeq" id="XP_038044536.1">
    <property type="nucleotide sequence ID" value="XM_038188608.1"/>
</dbReference>
<feature type="compositionally biased region" description="Basic and acidic residues" evidence="5">
    <location>
        <begin position="688"/>
        <end position="704"/>
    </location>
</feature>
<evidence type="ECO:0000256" key="4">
    <source>
        <dbReference type="PROSITE-ProRule" id="PRU00600"/>
    </source>
</evidence>
<dbReference type="Gene3D" id="6.10.250.3410">
    <property type="entry name" value="DBF zinc finger"/>
    <property type="match status" value="1"/>
</dbReference>
<feature type="compositionally biased region" description="Basic and acidic residues" evidence="5">
    <location>
        <begin position="713"/>
        <end position="723"/>
    </location>
</feature>
<feature type="region of interest" description="Disordered" evidence="5">
    <location>
        <begin position="582"/>
        <end position="821"/>
    </location>
</feature>
<feature type="compositionally biased region" description="Polar residues" evidence="5">
    <location>
        <begin position="794"/>
        <end position="820"/>
    </location>
</feature>
<feature type="compositionally biased region" description="Basic residues" evidence="5">
    <location>
        <begin position="1350"/>
        <end position="1359"/>
    </location>
</feature>
<feature type="compositionally biased region" description="Polar residues" evidence="5">
    <location>
        <begin position="998"/>
        <end position="1015"/>
    </location>
</feature>
<accession>A0A913Z0K7</accession>
<feature type="domain" description="DBF4-type" evidence="6">
    <location>
        <begin position="307"/>
        <end position="356"/>
    </location>
</feature>
<keyword evidence="1" id="KW-0479">Metal-binding</keyword>
<dbReference type="PANTHER" id="PTHR15375">
    <property type="entry name" value="ACTIVATOR OF S-PHASE KINASE-RELATED"/>
    <property type="match status" value="1"/>
</dbReference>
<dbReference type="GO" id="GO:0010571">
    <property type="term" value="P:positive regulation of nuclear cell cycle DNA replication"/>
    <property type="evidence" value="ECO:0007669"/>
    <property type="project" value="TreeGrafter"/>
</dbReference>
<feature type="region of interest" description="Disordered" evidence="5">
    <location>
        <begin position="1"/>
        <end position="39"/>
    </location>
</feature>
<dbReference type="Proteomes" id="UP000887568">
    <property type="component" value="Unplaced"/>
</dbReference>
<feature type="region of interest" description="Disordered" evidence="5">
    <location>
        <begin position="470"/>
        <end position="568"/>
    </location>
</feature>
<dbReference type="InterPro" id="IPR051590">
    <property type="entry name" value="Replication_Regulatory_Kinase"/>
</dbReference>
<dbReference type="OMA" id="RTVNTHE"/>
<keyword evidence="2 4" id="KW-0863">Zinc-finger</keyword>
<dbReference type="InterPro" id="IPR038545">
    <property type="entry name" value="Znf_DBF_sf"/>
</dbReference>
<dbReference type="GO" id="GO:1901987">
    <property type="term" value="P:regulation of cell cycle phase transition"/>
    <property type="evidence" value="ECO:0007669"/>
    <property type="project" value="TreeGrafter"/>
</dbReference>
<feature type="compositionally biased region" description="Polar residues" evidence="5">
    <location>
        <begin position="606"/>
        <end position="624"/>
    </location>
</feature>
<dbReference type="PROSITE" id="PS51265">
    <property type="entry name" value="ZF_DBF4"/>
    <property type="match status" value="1"/>
</dbReference>
<dbReference type="PANTHER" id="PTHR15375:SF26">
    <property type="entry name" value="PROTEIN CHIFFON"/>
    <property type="match status" value="1"/>
</dbReference>
<evidence type="ECO:0000313" key="7">
    <source>
        <dbReference type="EnsemblMetazoa" id="XP_038044536.1"/>
    </source>
</evidence>
<feature type="region of interest" description="Disordered" evidence="5">
    <location>
        <begin position="260"/>
        <end position="288"/>
    </location>
</feature>
<feature type="compositionally biased region" description="Polar residues" evidence="5">
    <location>
        <begin position="554"/>
        <end position="566"/>
    </location>
</feature>
<dbReference type="GO" id="GO:0008270">
    <property type="term" value="F:zinc ion binding"/>
    <property type="evidence" value="ECO:0007669"/>
    <property type="project" value="UniProtKB-KW"/>
</dbReference>
<dbReference type="Pfam" id="PF07535">
    <property type="entry name" value="zf-DBF"/>
    <property type="match status" value="1"/>
</dbReference>
<dbReference type="InterPro" id="IPR006572">
    <property type="entry name" value="Znf_DBF"/>
</dbReference>
<dbReference type="GO" id="GO:0003676">
    <property type="term" value="F:nucleic acid binding"/>
    <property type="evidence" value="ECO:0007669"/>
    <property type="project" value="InterPro"/>
</dbReference>
<proteinExistence type="predicted"/>
<feature type="compositionally biased region" description="Polar residues" evidence="5">
    <location>
        <begin position="635"/>
        <end position="646"/>
    </location>
</feature>
<feature type="region of interest" description="Disordered" evidence="5">
    <location>
        <begin position="391"/>
        <end position="456"/>
    </location>
</feature>
<feature type="compositionally biased region" description="Polar residues" evidence="5">
    <location>
        <begin position="1360"/>
        <end position="1377"/>
    </location>
</feature>
<reference evidence="7" key="1">
    <citation type="submission" date="2022-11" db="UniProtKB">
        <authorList>
            <consortium name="EnsemblMetazoa"/>
        </authorList>
    </citation>
    <scope>IDENTIFICATION</scope>
</reference>
<feature type="region of interest" description="Disordered" evidence="5">
    <location>
        <begin position="1181"/>
        <end position="1232"/>
    </location>
</feature>
<feature type="region of interest" description="Disordered" evidence="5">
    <location>
        <begin position="1335"/>
        <end position="1377"/>
    </location>
</feature>
<name>A0A913Z0K7_PATMI</name>
<evidence type="ECO:0000259" key="6">
    <source>
        <dbReference type="PROSITE" id="PS51265"/>
    </source>
</evidence>
<feature type="region of interest" description="Disordered" evidence="5">
    <location>
        <begin position="100"/>
        <end position="131"/>
    </location>
</feature>
<dbReference type="GO" id="GO:0043539">
    <property type="term" value="F:protein serine/threonine kinase activator activity"/>
    <property type="evidence" value="ECO:0007669"/>
    <property type="project" value="TreeGrafter"/>
</dbReference>
<evidence type="ECO:0000256" key="2">
    <source>
        <dbReference type="ARBA" id="ARBA00022771"/>
    </source>
</evidence>
<feature type="compositionally biased region" description="Polar residues" evidence="5">
    <location>
        <begin position="440"/>
        <end position="456"/>
    </location>
</feature>
<dbReference type="GO" id="GO:0031431">
    <property type="term" value="C:Dbf4-dependent protein kinase complex"/>
    <property type="evidence" value="ECO:0007669"/>
    <property type="project" value="TreeGrafter"/>
</dbReference>
<feature type="compositionally biased region" description="Basic and acidic residues" evidence="5">
    <location>
        <begin position="273"/>
        <end position="284"/>
    </location>
</feature>
<dbReference type="OrthoDB" id="21380at2759"/>
<dbReference type="EnsemblMetazoa" id="XM_038188608.1">
    <property type="protein sequence ID" value="XP_038044536.1"/>
    <property type="gene ID" value="LOC119719236"/>
</dbReference>
<dbReference type="FunFam" id="6.10.250.3410:FF:000001">
    <property type="entry name" value="Protein DBF4 homolog A"/>
    <property type="match status" value="1"/>
</dbReference>
<evidence type="ECO:0000313" key="8">
    <source>
        <dbReference type="Proteomes" id="UP000887568"/>
    </source>
</evidence>
<feature type="compositionally biased region" description="Polar residues" evidence="5">
    <location>
        <begin position="475"/>
        <end position="488"/>
    </location>
</feature>
<dbReference type="SMART" id="SM00586">
    <property type="entry name" value="ZnF_DBF"/>
    <property type="match status" value="1"/>
</dbReference>
<feature type="compositionally biased region" description="Low complexity" evidence="5">
    <location>
        <begin position="101"/>
        <end position="112"/>
    </location>
</feature>
<feature type="compositionally biased region" description="Basic and acidic residues" evidence="5">
    <location>
        <begin position="519"/>
        <end position="530"/>
    </location>
</feature>
<feature type="compositionally biased region" description="Polar residues" evidence="5">
    <location>
        <begin position="731"/>
        <end position="752"/>
    </location>
</feature>
<feature type="region of interest" description="Disordered" evidence="5">
    <location>
        <begin position="992"/>
        <end position="1102"/>
    </location>
</feature>
<evidence type="ECO:0000256" key="3">
    <source>
        <dbReference type="ARBA" id="ARBA00022833"/>
    </source>
</evidence>
<feature type="region of interest" description="Disordered" evidence="5">
    <location>
        <begin position="1270"/>
        <end position="1299"/>
    </location>
</feature>
<protein>
    <recommendedName>
        <fullName evidence="6">DBF4-type domain-containing protein</fullName>
    </recommendedName>
</protein>
<keyword evidence="3" id="KW-0862">Zinc</keyword>
<feature type="compositionally biased region" description="Polar residues" evidence="5">
    <location>
        <begin position="1057"/>
        <end position="1082"/>
    </location>
</feature>